<evidence type="ECO:0000313" key="3">
    <source>
        <dbReference type="Proteomes" id="UP000029920"/>
    </source>
</evidence>
<evidence type="ECO:0000313" key="2">
    <source>
        <dbReference type="EMBL" id="TLE13779.1"/>
    </source>
</evidence>
<dbReference type="InterPro" id="IPR046076">
    <property type="entry name" value="DUF6094"/>
</dbReference>
<dbReference type="RefSeq" id="WP_034555260.1">
    <property type="nucleotide sequence ID" value="NZ_JRPC02000031.1"/>
</dbReference>
<dbReference type="SUPFAM" id="SSF53335">
    <property type="entry name" value="S-adenosyl-L-methionine-dependent methyltransferases"/>
    <property type="match status" value="1"/>
</dbReference>
<dbReference type="InterPro" id="IPR029063">
    <property type="entry name" value="SAM-dependent_MTases_sf"/>
</dbReference>
<dbReference type="Pfam" id="PF19587">
    <property type="entry name" value="DUF6094"/>
    <property type="match status" value="1"/>
</dbReference>
<evidence type="ECO:0000259" key="1">
    <source>
        <dbReference type="Pfam" id="PF19587"/>
    </source>
</evidence>
<dbReference type="EMBL" id="JRPC02000031">
    <property type="protein sequence ID" value="TLE13779.1"/>
    <property type="molecule type" value="Genomic_DNA"/>
</dbReference>
<dbReference type="AlphaFoldDB" id="A0A4U8UC40"/>
<reference evidence="2 3" key="1">
    <citation type="journal article" date="2014" name="Genome Announc.">
        <title>Draft genome sequences of eight enterohepatic helicobacter species isolated from both laboratory and wild rodents.</title>
        <authorList>
            <person name="Sheh A."/>
            <person name="Shen Z."/>
            <person name="Fox J.G."/>
        </authorList>
    </citation>
    <scope>NUCLEOTIDE SEQUENCE [LARGE SCALE GENOMIC DNA]</scope>
    <source>
        <strain evidence="2 3">MIT-03-7007</strain>
    </source>
</reference>
<dbReference type="GO" id="GO:0032259">
    <property type="term" value="P:methylation"/>
    <property type="evidence" value="ECO:0007669"/>
    <property type="project" value="UniProtKB-KW"/>
</dbReference>
<proteinExistence type="predicted"/>
<dbReference type="PROSITE" id="PS00092">
    <property type="entry name" value="N6_MTASE"/>
    <property type="match status" value="1"/>
</dbReference>
<gene>
    <name evidence="2" type="ORF">LS72_009540</name>
</gene>
<dbReference type="Gene3D" id="3.40.50.150">
    <property type="entry name" value="Vaccinia Virus protein VP39"/>
    <property type="match status" value="1"/>
</dbReference>
<keyword evidence="3" id="KW-1185">Reference proteome</keyword>
<dbReference type="GO" id="GO:0003676">
    <property type="term" value="F:nucleic acid binding"/>
    <property type="evidence" value="ECO:0007669"/>
    <property type="project" value="InterPro"/>
</dbReference>
<keyword evidence="2" id="KW-0489">Methyltransferase</keyword>
<keyword evidence="2" id="KW-0808">Transferase</keyword>
<comment type="caution">
    <text evidence="2">The sequence shown here is derived from an EMBL/GenBank/DDBJ whole genome shotgun (WGS) entry which is preliminary data.</text>
</comment>
<dbReference type="InterPro" id="IPR002052">
    <property type="entry name" value="DNA_methylase_N6_adenine_CS"/>
</dbReference>
<dbReference type="Proteomes" id="UP000029920">
    <property type="component" value="Unassembled WGS sequence"/>
</dbReference>
<sequence length="335" mass="38836">MARLNCEEKLAYYPTDINAVKAFIKEISKDKTFSNFRICDPCCGKGIILELWKKSFKNIKTFGVELDENRGKEAQERVDLFASADAIYGMRKSKDVFDFLFLNPPYGELKTQEANNRLEIEFVKTWVGTISEQGYMLLIINPSCINERMVSYLQKAKMQFVANFFFDNDDHLKFKQYFLLFKKDKNAESQSDLLALISKSNSKPFAEVDFSNVEIPKSNFKERILFETFQELKIWQKEKLLANTNAPKEFWNKLLNPIKNNFISSIQTPNDGQSALLLSAGLCEKDIGGFLIKGYFEKVEILEEEKEDGKVKVKEQFISQTFAFDMRNGEYLKLI</sequence>
<organism evidence="2 3">
    <name type="scientific">Helicobacter apodemus</name>
    <dbReference type="NCBI Taxonomy" id="135569"/>
    <lineage>
        <taxon>Bacteria</taxon>
        <taxon>Pseudomonadati</taxon>
        <taxon>Campylobacterota</taxon>
        <taxon>Epsilonproteobacteria</taxon>
        <taxon>Campylobacterales</taxon>
        <taxon>Helicobacteraceae</taxon>
        <taxon>Helicobacter</taxon>
    </lineage>
</organism>
<dbReference type="GO" id="GO:0008168">
    <property type="term" value="F:methyltransferase activity"/>
    <property type="evidence" value="ECO:0007669"/>
    <property type="project" value="UniProtKB-KW"/>
</dbReference>
<protein>
    <submittedName>
        <fullName evidence="2">SAM-dependent methyltransferase</fullName>
    </submittedName>
</protein>
<feature type="domain" description="DUF6094" evidence="1">
    <location>
        <begin position="2"/>
        <end position="192"/>
    </location>
</feature>
<name>A0A4U8UC40_9HELI</name>
<accession>A0A4U8UC40</accession>